<sequence>MAVSVPAPQFVSKKLSSTILQIPFECLDNLHQSLGNDQTMQAKSPAAKPGVGLKLCY</sequence>
<evidence type="ECO:0000313" key="1">
    <source>
        <dbReference type="EMBL" id="MBX59981.1"/>
    </source>
</evidence>
<dbReference type="AlphaFoldDB" id="A0A2P2PZ00"/>
<reference evidence="1" key="1">
    <citation type="submission" date="2018-02" db="EMBL/GenBank/DDBJ databases">
        <title>Rhizophora mucronata_Transcriptome.</title>
        <authorList>
            <person name="Meera S.P."/>
            <person name="Sreeshan A."/>
            <person name="Augustine A."/>
        </authorList>
    </citation>
    <scope>NUCLEOTIDE SEQUENCE</scope>
    <source>
        <tissue evidence="1">Leaf</tissue>
    </source>
</reference>
<proteinExistence type="predicted"/>
<dbReference type="EMBL" id="GGEC01079497">
    <property type="protein sequence ID" value="MBX59981.1"/>
    <property type="molecule type" value="Transcribed_RNA"/>
</dbReference>
<accession>A0A2P2PZ00</accession>
<protein>
    <submittedName>
        <fullName evidence="1">Uncharacterized protein</fullName>
    </submittedName>
</protein>
<name>A0A2P2PZ00_RHIMU</name>
<organism evidence="1">
    <name type="scientific">Rhizophora mucronata</name>
    <name type="common">Asiatic mangrove</name>
    <dbReference type="NCBI Taxonomy" id="61149"/>
    <lineage>
        <taxon>Eukaryota</taxon>
        <taxon>Viridiplantae</taxon>
        <taxon>Streptophyta</taxon>
        <taxon>Embryophyta</taxon>
        <taxon>Tracheophyta</taxon>
        <taxon>Spermatophyta</taxon>
        <taxon>Magnoliopsida</taxon>
        <taxon>eudicotyledons</taxon>
        <taxon>Gunneridae</taxon>
        <taxon>Pentapetalae</taxon>
        <taxon>rosids</taxon>
        <taxon>fabids</taxon>
        <taxon>Malpighiales</taxon>
        <taxon>Rhizophoraceae</taxon>
        <taxon>Rhizophora</taxon>
    </lineage>
</organism>